<dbReference type="PANTHER" id="PTHR35107:SF2">
    <property type="entry name" value="EXPRESSED PROTEIN"/>
    <property type="match status" value="1"/>
</dbReference>
<gene>
    <name evidence="3" type="ORF">NYM_LOCUS14042</name>
</gene>
<evidence type="ECO:0008006" key="4">
    <source>
        <dbReference type="Google" id="ProtNLM"/>
    </source>
</evidence>
<feature type="chain" id="PRO_5023944687" description="Legume lectin domain-containing protein" evidence="2">
    <location>
        <begin position="26"/>
        <end position="200"/>
    </location>
</feature>
<name>A0A5K1ADA6_9MAGN</name>
<evidence type="ECO:0000313" key="3">
    <source>
        <dbReference type="EMBL" id="VVW00111.1"/>
    </source>
</evidence>
<accession>A0A5K1ADA6</accession>
<dbReference type="OrthoDB" id="769005at2759"/>
<keyword evidence="1" id="KW-1133">Transmembrane helix</keyword>
<evidence type="ECO:0000256" key="2">
    <source>
        <dbReference type="SAM" id="SignalP"/>
    </source>
</evidence>
<organism evidence="3">
    <name type="scientific">Nymphaea colorata</name>
    <name type="common">pocket water lily</name>
    <dbReference type="NCBI Taxonomy" id="210225"/>
    <lineage>
        <taxon>Eukaryota</taxon>
        <taxon>Viridiplantae</taxon>
        <taxon>Streptophyta</taxon>
        <taxon>Embryophyta</taxon>
        <taxon>Tracheophyta</taxon>
        <taxon>Spermatophyta</taxon>
        <taxon>Magnoliopsida</taxon>
        <taxon>Nymphaeales</taxon>
        <taxon>Nymphaeaceae</taxon>
        <taxon>Nymphaea</taxon>
    </lineage>
</organism>
<keyword evidence="2" id="KW-0732">Signal</keyword>
<reference evidence="3" key="1">
    <citation type="submission" date="2019-09" db="EMBL/GenBank/DDBJ databases">
        <authorList>
            <person name="Zhang L."/>
        </authorList>
    </citation>
    <scope>NUCLEOTIDE SEQUENCE</scope>
</reference>
<dbReference type="AlphaFoldDB" id="A0A5K1ADA6"/>
<keyword evidence="1" id="KW-0472">Membrane</keyword>
<feature type="signal peptide" evidence="2">
    <location>
        <begin position="1"/>
        <end position="25"/>
    </location>
</feature>
<evidence type="ECO:0000256" key="1">
    <source>
        <dbReference type="SAM" id="Phobius"/>
    </source>
</evidence>
<sequence>MAAGNLLLQVILLVSLMSSLMGVQARPGAHFHPCRTFLISYSYSFSSPKDSLKTLDTFNPSELLLPTIRFDDGSSEFSLIRSDFSRLGLTRPADFFPLVTTTEREFVVPSKPAISVAADPVDMRSSLHARARDILTVVVSLLFGVACGALTASTMYLVWSLFNNGCDFHSQDDEFSGHEEYIKIPSIPEPVKPKEGYEGN</sequence>
<dbReference type="Gramene" id="NC2G0287200.1">
    <property type="protein sequence ID" value="NC2G0287200.1:cds"/>
    <property type="gene ID" value="NC2G0287200"/>
</dbReference>
<proteinExistence type="predicted"/>
<dbReference type="OMA" id="FVTIFTE"/>
<feature type="transmembrane region" description="Helical" evidence="1">
    <location>
        <begin position="134"/>
        <end position="159"/>
    </location>
</feature>
<keyword evidence="1" id="KW-0812">Transmembrane</keyword>
<protein>
    <recommendedName>
        <fullName evidence="4">Legume lectin domain-containing protein</fullName>
    </recommendedName>
</protein>
<dbReference type="PANTHER" id="PTHR35107">
    <property type="entry name" value="EXPRESSED PROTEIN"/>
    <property type="match status" value="1"/>
</dbReference>
<dbReference type="EMBL" id="LR721780">
    <property type="protein sequence ID" value="VVW00111.1"/>
    <property type="molecule type" value="Genomic_DNA"/>
</dbReference>